<dbReference type="Pfam" id="PF02256">
    <property type="entry name" value="Fe_hyd_SSU"/>
    <property type="match status" value="1"/>
</dbReference>
<accession>A0A397CAW9</accession>
<comment type="caution">
    <text evidence="3">The sequence shown here is derived from an EMBL/GenBank/DDBJ whole genome shotgun (WGS) entry which is preliminary data.</text>
</comment>
<dbReference type="Gene3D" id="3.40.50.1780">
    <property type="match status" value="2"/>
</dbReference>
<dbReference type="PANTHER" id="PTHR11615">
    <property type="entry name" value="NITRATE, FORMATE, IRON DEHYDROGENASE"/>
    <property type="match status" value="1"/>
</dbReference>
<dbReference type="SMART" id="SM00902">
    <property type="entry name" value="Fe_hyd_SSU"/>
    <property type="match status" value="1"/>
</dbReference>
<dbReference type="InterPro" id="IPR009016">
    <property type="entry name" value="Fe_hydrogenase"/>
</dbReference>
<dbReference type="Gene3D" id="3.40.950.10">
    <property type="entry name" value="Fe-only Hydrogenase (Larger Subunit), Chain L, domain 3"/>
    <property type="match status" value="2"/>
</dbReference>
<evidence type="ECO:0000313" key="4">
    <source>
        <dbReference type="Proteomes" id="UP000265716"/>
    </source>
</evidence>
<protein>
    <recommendedName>
        <fullName evidence="2">Iron hydrogenase small subunit domain-containing protein</fullName>
    </recommendedName>
</protein>
<name>A0A397CAW9_APHAT</name>
<dbReference type="Proteomes" id="UP000265716">
    <property type="component" value="Unassembled WGS sequence"/>
</dbReference>
<feature type="domain" description="Iron hydrogenase small subunit" evidence="2">
    <location>
        <begin position="439"/>
        <end position="496"/>
    </location>
</feature>
<evidence type="ECO:0000256" key="1">
    <source>
        <dbReference type="ARBA" id="ARBA00006596"/>
    </source>
</evidence>
<dbReference type="InterPro" id="IPR003149">
    <property type="entry name" value="Fe_hydrogenase_ssu"/>
</dbReference>
<reference evidence="3 4" key="1">
    <citation type="submission" date="2018-08" db="EMBL/GenBank/DDBJ databases">
        <title>Aphanomyces genome sequencing and annotation.</title>
        <authorList>
            <person name="Minardi D."/>
            <person name="Oidtmann B."/>
            <person name="Van Der Giezen M."/>
            <person name="Studholme D.J."/>
        </authorList>
    </citation>
    <scope>NUCLEOTIDE SEQUENCE [LARGE SCALE GENOMIC DNA]</scope>
    <source>
        <strain evidence="3 4">SA</strain>
    </source>
</reference>
<proteinExistence type="inferred from homology"/>
<dbReference type="AlphaFoldDB" id="A0A397CAW9"/>
<dbReference type="InterPro" id="IPR004108">
    <property type="entry name" value="Fe_hydrogenase_lsu_C"/>
</dbReference>
<dbReference type="VEuPathDB" id="FungiDB:H257_06201"/>
<dbReference type="SUPFAM" id="SSF53920">
    <property type="entry name" value="Fe-only hydrogenase"/>
    <property type="match status" value="1"/>
</dbReference>
<organism evidence="3 4">
    <name type="scientific">Aphanomyces astaci</name>
    <name type="common">Crayfish plague agent</name>
    <dbReference type="NCBI Taxonomy" id="112090"/>
    <lineage>
        <taxon>Eukaryota</taxon>
        <taxon>Sar</taxon>
        <taxon>Stramenopiles</taxon>
        <taxon>Oomycota</taxon>
        <taxon>Saprolegniomycetes</taxon>
        <taxon>Saprolegniales</taxon>
        <taxon>Verrucalvaceae</taxon>
        <taxon>Aphanomyces</taxon>
    </lineage>
</organism>
<gene>
    <name evidence="3" type="ORF">DYB38_006059</name>
</gene>
<comment type="similarity">
    <text evidence="1">Belongs to the NARF family.</text>
</comment>
<evidence type="ECO:0000259" key="2">
    <source>
        <dbReference type="SMART" id="SM00902"/>
    </source>
</evidence>
<sequence length="589" mass="64251">MQASVFLGDLDDFIAPSQACVNPLFLTGKDKSKEPTQVNLDSDIYSGIHQVAIEPNLIRSSSQDTAMVSLNDCLACSGCVTSAESILISQQSAAEFLAALQTHRHAMQFVVTLSPQARASIAAHFNLPIAVCHRKLVTYFRQIGVHVVLDSACAADLALLEARAEFIARYRHRQTLPWSRPPSSRPVSSTQTDYYDAAATDEPPAHVALPMLTSSCPGWVCYAEKSNPNAIPYISTTKSPQQINGTLVKRLLATSQPVYHCTVMPCYDKKLEASRNDFLDAATDTRDVDCVLAASELLDMLQGVDLGSLDEATLTSDEVLWSGLASGGTHVLSSSTTSGEIGSGGYLEHIFRYAAKELFNVDCPDDLPYVMGRNADFKEVSLNVDGVEVLRFALAYGFRNIQTVLMKVKRHKCPYHFVEIMACPGGCLNGGGQIKPETPAGNKALVEKVNHVFRDAEFRDAAANPAVAHVYNTYLDGQVFSAKAQSLLHTRYHAVPKMEQANPFGIKCDRTSPFAAKSEFTSQDPKWLADASKSDLERQDEKLRDKASEYYDSAKQKATSALDTIKDKAADAVDKVGGSMMRTNPDIVM</sequence>
<dbReference type="EMBL" id="QUTC01008702">
    <property type="protein sequence ID" value="RHY43056.1"/>
    <property type="molecule type" value="Genomic_DNA"/>
</dbReference>
<evidence type="ECO:0000313" key="3">
    <source>
        <dbReference type="EMBL" id="RHY43056.1"/>
    </source>
</evidence>
<dbReference type="Pfam" id="PF02906">
    <property type="entry name" value="Fe_hyd_lg_C"/>
    <property type="match status" value="2"/>
</dbReference>
<dbReference type="InterPro" id="IPR050340">
    <property type="entry name" value="Cytosolic_Fe-S_CAF"/>
</dbReference>